<name>A0A931HC93_9SPHN</name>
<comment type="caution">
    <text evidence="2">The sequence shown here is derived from an EMBL/GenBank/DDBJ whole genome shotgun (WGS) entry which is preliminary data.</text>
</comment>
<dbReference type="Proteomes" id="UP000617634">
    <property type="component" value="Unassembled WGS sequence"/>
</dbReference>
<evidence type="ECO:0000313" key="3">
    <source>
        <dbReference type="Proteomes" id="UP000617634"/>
    </source>
</evidence>
<evidence type="ECO:0008006" key="4">
    <source>
        <dbReference type="Google" id="ProtNLM"/>
    </source>
</evidence>
<keyword evidence="3" id="KW-1185">Reference proteome</keyword>
<feature type="signal peptide" evidence="1">
    <location>
        <begin position="1"/>
        <end position="28"/>
    </location>
</feature>
<accession>A0A931HC93</accession>
<feature type="chain" id="PRO_5037817844" description="Lipoprotein" evidence="1">
    <location>
        <begin position="29"/>
        <end position="129"/>
    </location>
</feature>
<keyword evidence="1" id="KW-0732">Signal</keyword>
<reference evidence="2" key="1">
    <citation type="submission" date="2020-11" db="EMBL/GenBank/DDBJ databases">
        <title>Novosphingobium aureum sp. nov., a marine bacterium isolated from sediment of a salt flat.</title>
        <authorList>
            <person name="Yoo Y."/>
            <person name="Kim J.-J."/>
        </authorList>
    </citation>
    <scope>NUCLEOTIDE SEQUENCE</scope>
    <source>
        <strain evidence="2">YJ-S2-02</strain>
    </source>
</reference>
<dbReference type="RefSeq" id="WP_197162625.1">
    <property type="nucleotide sequence ID" value="NZ_JADZGI010000001.1"/>
</dbReference>
<dbReference type="AlphaFoldDB" id="A0A931HC93"/>
<gene>
    <name evidence="2" type="ORF">I5E68_07670</name>
</gene>
<organism evidence="2 3">
    <name type="scientific">Novosphingobium aureum</name>
    <dbReference type="NCBI Taxonomy" id="2792964"/>
    <lineage>
        <taxon>Bacteria</taxon>
        <taxon>Pseudomonadati</taxon>
        <taxon>Pseudomonadota</taxon>
        <taxon>Alphaproteobacteria</taxon>
        <taxon>Sphingomonadales</taxon>
        <taxon>Sphingomonadaceae</taxon>
        <taxon>Novosphingobium</taxon>
    </lineage>
</organism>
<dbReference type="EMBL" id="JADZGI010000001">
    <property type="protein sequence ID" value="MBH0112828.1"/>
    <property type="molecule type" value="Genomic_DNA"/>
</dbReference>
<evidence type="ECO:0000313" key="2">
    <source>
        <dbReference type="EMBL" id="MBH0112828.1"/>
    </source>
</evidence>
<protein>
    <recommendedName>
        <fullName evidence="4">Lipoprotein</fullName>
    </recommendedName>
</protein>
<proteinExistence type="predicted"/>
<sequence length="129" mass="12987">MSEGLAASAALVALVALGLAGCSSQGTGAPTPQGSGDYIACAVGGSAELADACAVERVEQDGQLSLVVHHPDGGFRRFDVRRDGTGLAVADGADEAETRLDEGKLSVTVGPDRYVFPVTMRKKGAAAAQ</sequence>
<evidence type="ECO:0000256" key="1">
    <source>
        <dbReference type="SAM" id="SignalP"/>
    </source>
</evidence>